<keyword evidence="3" id="KW-0731">Sigma factor</keyword>
<proteinExistence type="inferred from homology"/>
<evidence type="ECO:0000256" key="6">
    <source>
        <dbReference type="SAM" id="MobiDB-lite"/>
    </source>
</evidence>
<dbReference type="EMBL" id="JACHJL010000001">
    <property type="protein sequence ID" value="MBB5933094.1"/>
    <property type="molecule type" value="Genomic_DNA"/>
</dbReference>
<comment type="caution">
    <text evidence="9">The sequence shown here is derived from an EMBL/GenBank/DDBJ whole genome shotgun (WGS) entry which is preliminary data.</text>
</comment>
<organism evidence="9 10">
    <name type="scientific">Streptomyces zagrosensis</name>
    <dbReference type="NCBI Taxonomy" id="1042984"/>
    <lineage>
        <taxon>Bacteria</taxon>
        <taxon>Bacillati</taxon>
        <taxon>Actinomycetota</taxon>
        <taxon>Actinomycetes</taxon>
        <taxon>Kitasatosporales</taxon>
        <taxon>Streptomycetaceae</taxon>
        <taxon>Streptomyces</taxon>
    </lineage>
</organism>
<evidence type="ECO:0000256" key="2">
    <source>
        <dbReference type="ARBA" id="ARBA00023015"/>
    </source>
</evidence>
<dbReference type="InterPro" id="IPR014284">
    <property type="entry name" value="RNA_pol_sigma-70_dom"/>
</dbReference>
<dbReference type="Gene3D" id="1.10.1740.10">
    <property type="match status" value="1"/>
</dbReference>
<comment type="similarity">
    <text evidence="1">Belongs to the sigma-70 factor family. ECF subfamily.</text>
</comment>
<name>A0A7W9Q3U3_9ACTN</name>
<evidence type="ECO:0000259" key="8">
    <source>
        <dbReference type="Pfam" id="PF08281"/>
    </source>
</evidence>
<evidence type="ECO:0000256" key="1">
    <source>
        <dbReference type="ARBA" id="ARBA00010641"/>
    </source>
</evidence>
<accession>A0A7W9Q3U3</accession>
<keyword evidence="2" id="KW-0805">Transcription regulation</keyword>
<feature type="compositionally biased region" description="Pro residues" evidence="6">
    <location>
        <begin position="11"/>
        <end position="21"/>
    </location>
</feature>
<dbReference type="NCBIfam" id="TIGR02937">
    <property type="entry name" value="sigma70-ECF"/>
    <property type="match status" value="1"/>
</dbReference>
<dbReference type="InterPro" id="IPR013325">
    <property type="entry name" value="RNA_pol_sigma_r2"/>
</dbReference>
<dbReference type="Pfam" id="PF04542">
    <property type="entry name" value="Sigma70_r2"/>
    <property type="match status" value="1"/>
</dbReference>
<dbReference type="InterPro" id="IPR013324">
    <property type="entry name" value="RNA_pol_sigma_r3/r4-like"/>
</dbReference>
<evidence type="ECO:0000259" key="7">
    <source>
        <dbReference type="Pfam" id="PF04542"/>
    </source>
</evidence>
<dbReference type="Gene3D" id="1.10.10.10">
    <property type="entry name" value="Winged helix-like DNA-binding domain superfamily/Winged helix DNA-binding domain"/>
    <property type="match status" value="1"/>
</dbReference>
<dbReference type="CDD" id="cd06171">
    <property type="entry name" value="Sigma70_r4"/>
    <property type="match status" value="1"/>
</dbReference>
<evidence type="ECO:0000256" key="4">
    <source>
        <dbReference type="ARBA" id="ARBA00023125"/>
    </source>
</evidence>
<evidence type="ECO:0000256" key="5">
    <source>
        <dbReference type="ARBA" id="ARBA00023163"/>
    </source>
</evidence>
<dbReference type="GO" id="GO:0016987">
    <property type="term" value="F:sigma factor activity"/>
    <property type="evidence" value="ECO:0007669"/>
    <property type="project" value="UniProtKB-KW"/>
</dbReference>
<keyword evidence="4" id="KW-0238">DNA-binding</keyword>
<dbReference type="GO" id="GO:0006352">
    <property type="term" value="P:DNA-templated transcription initiation"/>
    <property type="evidence" value="ECO:0007669"/>
    <property type="project" value="InterPro"/>
</dbReference>
<dbReference type="InterPro" id="IPR013249">
    <property type="entry name" value="RNA_pol_sigma70_r4_t2"/>
</dbReference>
<dbReference type="NCBIfam" id="TIGR02983">
    <property type="entry name" value="SigE-fam_strep"/>
    <property type="match status" value="1"/>
</dbReference>
<feature type="domain" description="RNA polymerase sigma factor 70 region 4 type 2" evidence="8">
    <location>
        <begin position="119"/>
        <end position="171"/>
    </location>
</feature>
<protein>
    <submittedName>
        <fullName evidence="9">RNA polymerase sigma-70 factor (ECF subfamily)</fullName>
    </submittedName>
</protein>
<dbReference type="PANTHER" id="PTHR43133:SF50">
    <property type="entry name" value="ECF RNA POLYMERASE SIGMA FACTOR SIGM"/>
    <property type="match status" value="1"/>
</dbReference>
<feature type="region of interest" description="Disordered" evidence="6">
    <location>
        <begin position="1"/>
        <end position="21"/>
    </location>
</feature>
<dbReference type="SUPFAM" id="SSF88659">
    <property type="entry name" value="Sigma3 and sigma4 domains of RNA polymerase sigma factors"/>
    <property type="match status" value="1"/>
</dbReference>
<evidence type="ECO:0000313" key="10">
    <source>
        <dbReference type="Proteomes" id="UP000588098"/>
    </source>
</evidence>
<reference evidence="9 10" key="1">
    <citation type="submission" date="2020-08" db="EMBL/GenBank/DDBJ databases">
        <title>Genomic Encyclopedia of Type Strains, Phase III (KMG-III): the genomes of soil and plant-associated and newly described type strains.</title>
        <authorList>
            <person name="Whitman W."/>
        </authorList>
    </citation>
    <scope>NUCLEOTIDE SEQUENCE [LARGE SCALE GENOMIC DNA]</scope>
    <source>
        <strain evidence="9 10">CECT 8305</strain>
    </source>
</reference>
<sequence>MVNDDTWGPGPSAPAPGPGPGLSPEEFDAFYLAAVHRVTGQIYAMTGNLSEAEDVVQEAFIRAWKRRAELSATGSPEAWVRTVAWRLAVSRWRRARSALNAWRRHGAPAHAQGPDPERVAVIEALKRLPAEQRRAIVLHHLCDLPVEEVAAETGAPVGTVKARLSRGRAALARQLRDHSLPATTISGR</sequence>
<dbReference type="SUPFAM" id="SSF88946">
    <property type="entry name" value="Sigma2 domain of RNA polymerase sigma factors"/>
    <property type="match status" value="1"/>
</dbReference>
<evidence type="ECO:0000256" key="3">
    <source>
        <dbReference type="ARBA" id="ARBA00023082"/>
    </source>
</evidence>
<feature type="domain" description="RNA polymerase sigma-70 region 2" evidence="7">
    <location>
        <begin position="36"/>
        <end position="96"/>
    </location>
</feature>
<dbReference type="InterPro" id="IPR014325">
    <property type="entry name" value="RNA_pol_sigma-E_actinobac"/>
</dbReference>
<dbReference type="GO" id="GO:0003677">
    <property type="term" value="F:DNA binding"/>
    <property type="evidence" value="ECO:0007669"/>
    <property type="project" value="UniProtKB-KW"/>
</dbReference>
<dbReference type="Proteomes" id="UP000588098">
    <property type="component" value="Unassembled WGS sequence"/>
</dbReference>
<keyword evidence="10" id="KW-1185">Reference proteome</keyword>
<dbReference type="PANTHER" id="PTHR43133">
    <property type="entry name" value="RNA POLYMERASE ECF-TYPE SIGMA FACTO"/>
    <property type="match status" value="1"/>
</dbReference>
<gene>
    <name evidence="9" type="ORF">FHS42_000112</name>
</gene>
<dbReference type="InterPro" id="IPR036388">
    <property type="entry name" value="WH-like_DNA-bd_sf"/>
</dbReference>
<keyword evidence="5" id="KW-0804">Transcription</keyword>
<dbReference type="Pfam" id="PF08281">
    <property type="entry name" value="Sigma70_r4_2"/>
    <property type="match status" value="1"/>
</dbReference>
<dbReference type="InterPro" id="IPR007627">
    <property type="entry name" value="RNA_pol_sigma70_r2"/>
</dbReference>
<dbReference type="InterPro" id="IPR039425">
    <property type="entry name" value="RNA_pol_sigma-70-like"/>
</dbReference>
<evidence type="ECO:0000313" key="9">
    <source>
        <dbReference type="EMBL" id="MBB5933094.1"/>
    </source>
</evidence>
<dbReference type="AlphaFoldDB" id="A0A7W9Q3U3"/>